<dbReference type="InterPro" id="IPR001254">
    <property type="entry name" value="Trypsin_dom"/>
</dbReference>
<keyword evidence="2" id="KW-0378">Hydrolase</keyword>
<dbReference type="OrthoDB" id="331263at2759"/>
<gene>
    <name evidence="7" type="ORF">APLA_LOCUS8029</name>
</gene>
<dbReference type="InterPro" id="IPR050430">
    <property type="entry name" value="Peptidase_S1"/>
</dbReference>
<dbReference type="AlphaFoldDB" id="A0A8S0ZYI6"/>
<keyword evidence="1" id="KW-0645">Protease</keyword>
<dbReference type="PROSITE" id="PS50240">
    <property type="entry name" value="TRYPSIN_DOM"/>
    <property type="match status" value="1"/>
</dbReference>
<accession>A0A8S0ZYI6</accession>
<dbReference type="InterPro" id="IPR043504">
    <property type="entry name" value="Peptidase_S1_PA_chymotrypsin"/>
</dbReference>
<dbReference type="Pfam" id="PF00089">
    <property type="entry name" value="Trypsin"/>
    <property type="match status" value="1"/>
</dbReference>
<name>A0A8S0ZYI6_ARCPL</name>
<dbReference type="SMART" id="SM00020">
    <property type="entry name" value="Tryp_SPc"/>
    <property type="match status" value="1"/>
</dbReference>
<dbReference type="Proteomes" id="UP000494256">
    <property type="component" value="Unassembled WGS sequence"/>
</dbReference>
<organism evidence="7 8">
    <name type="scientific">Arctia plantaginis</name>
    <name type="common">Wood tiger moth</name>
    <name type="synonym">Phalaena plantaginis</name>
    <dbReference type="NCBI Taxonomy" id="874455"/>
    <lineage>
        <taxon>Eukaryota</taxon>
        <taxon>Metazoa</taxon>
        <taxon>Ecdysozoa</taxon>
        <taxon>Arthropoda</taxon>
        <taxon>Hexapoda</taxon>
        <taxon>Insecta</taxon>
        <taxon>Pterygota</taxon>
        <taxon>Neoptera</taxon>
        <taxon>Endopterygota</taxon>
        <taxon>Lepidoptera</taxon>
        <taxon>Glossata</taxon>
        <taxon>Ditrysia</taxon>
        <taxon>Noctuoidea</taxon>
        <taxon>Erebidae</taxon>
        <taxon>Arctiinae</taxon>
        <taxon>Arctia</taxon>
    </lineage>
</organism>
<dbReference type="GO" id="GO:0006508">
    <property type="term" value="P:proteolysis"/>
    <property type="evidence" value="ECO:0007669"/>
    <property type="project" value="UniProtKB-KW"/>
</dbReference>
<evidence type="ECO:0000256" key="3">
    <source>
        <dbReference type="ARBA" id="ARBA00022825"/>
    </source>
</evidence>
<dbReference type="PANTHER" id="PTHR24276:SF91">
    <property type="entry name" value="AT26814P-RELATED"/>
    <property type="match status" value="1"/>
</dbReference>
<dbReference type="GO" id="GO:0004252">
    <property type="term" value="F:serine-type endopeptidase activity"/>
    <property type="evidence" value="ECO:0007669"/>
    <property type="project" value="InterPro"/>
</dbReference>
<evidence type="ECO:0000256" key="4">
    <source>
        <dbReference type="ARBA" id="ARBA00023157"/>
    </source>
</evidence>
<dbReference type="InterPro" id="IPR009003">
    <property type="entry name" value="Peptidase_S1_PA"/>
</dbReference>
<keyword evidence="3" id="KW-0720">Serine protease</keyword>
<dbReference type="EMBL" id="CADEBD010000306">
    <property type="protein sequence ID" value="CAB3238085.1"/>
    <property type="molecule type" value="Genomic_DNA"/>
</dbReference>
<evidence type="ECO:0000256" key="5">
    <source>
        <dbReference type="SAM" id="SignalP"/>
    </source>
</evidence>
<proteinExistence type="predicted"/>
<evidence type="ECO:0000259" key="6">
    <source>
        <dbReference type="PROSITE" id="PS50240"/>
    </source>
</evidence>
<feature type="chain" id="PRO_5035870666" description="Peptidase S1 domain-containing protein" evidence="5">
    <location>
        <begin position="20"/>
        <end position="239"/>
    </location>
</feature>
<sequence>MESLTWFVLLLAGLTCTHAVGTRETIQNLPSICQVEFRFVLIWTHDCACSVLTTGHIISAWSCFQASPSDRRIRLGTATSGWGGITREVRSIINHPLADLTVVRLTNLVLLGPTIQNVPIVPQDHSVPQNEPLSIAGWGSTAQGGLFTNSYLYRAWLESKNITLCMNQHPGRVTLENLCVGLIGSAGRDFDSDDAGAPILYRGALAGLASFGAASSNNNLPIVATAIAPYTNWIVGAAV</sequence>
<comment type="caution">
    <text evidence="7">The sequence shown here is derived from an EMBL/GenBank/DDBJ whole genome shotgun (WGS) entry which is preliminary data.</text>
</comment>
<keyword evidence="5" id="KW-0732">Signal</keyword>
<dbReference type="SUPFAM" id="SSF50494">
    <property type="entry name" value="Trypsin-like serine proteases"/>
    <property type="match status" value="1"/>
</dbReference>
<reference evidence="7 8" key="1">
    <citation type="submission" date="2020-04" db="EMBL/GenBank/DDBJ databases">
        <authorList>
            <person name="Wallbank WR R."/>
            <person name="Pardo Diaz C."/>
            <person name="Kozak K."/>
            <person name="Martin S."/>
            <person name="Jiggins C."/>
            <person name="Moest M."/>
            <person name="Warren A I."/>
            <person name="Byers J.R.P. K."/>
            <person name="Montejo-Kovacevich G."/>
            <person name="Yen C E."/>
        </authorList>
    </citation>
    <scope>NUCLEOTIDE SEQUENCE [LARGE SCALE GENOMIC DNA]</scope>
</reference>
<evidence type="ECO:0000256" key="2">
    <source>
        <dbReference type="ARBA" id="ARBA00022801"/>
    </source>
</evidence>
<protein>
    <recommendedName>
        <fullName evidence="6">Peptidase S1 domain-containing protein</fullName>
    </recommendedName>
</protein>
<dbReference type="Gene3D" id="2.40.10.10">
    <property type="entry name" value="Trypsin-like serine proteases"/>
    <property type="match status" value="2"/>
</dbReference>
<evidence type="ECO:0000313" key="7">
    <source>
        <dbReference type="EMBL" id="CAB3238085.1"/>
    </source>
</evidence>
<feature type="domain" description="Peptidase S1" evidence="6">
    <location>
        <begin position="10"/>
        <end position="239"/>
    </location>
</feature>
<evidence type="ECO:0000313" key="8">
    <source>
        <dbReference type="Proteomes" id="UP000494256"/>
    </source>
</evidence>
<feature type="signal peptide" evidence="5">
    <location>
        <begin position="1"/>
        <end position="19"/>
    </location>
</feature>
<dbReference type="PANTHER" id="PTHR24276">
    <property type="entry name" value="POLYSERASE-RELATED"/>
    <property type="match status" value="1"/>
</dbReference>
<evidence type="ECO:0000256" key="1">
    <source>
        <dbReference type="ARBA" id="ARBA00022670"/>
    </source>
</evidence>
<keyword evidence="4" id="KW-1015">Disulfide bond</keyword>